<dbReference type="AlphaFoldDB" id="A0A9K3HD70"/>
<accession>A0A9K3HD70</accession>
<keyword evidence="3" id="KW-1185">Reference proteome</keyword>
<sequence>MIFTNLNQSNRSGISRSYELPQTPRIPHNLHKSASIKHGSETIPQEEQETPKM</sequence>
<dbReference type="Gramene" id="mRNA:HanXRQr2_Chr13g0597071">
    <property type="protein sequence ID" value="CDS:HanXRQr2_Chr13g0597071.1"/>
    <property type="gene ID" value="HanXRQr2_Chr13g0597071"/>
</dbReference>
<evidence type="ECO:0000313" key="2">
    <source>
        <dbReference type="EMBL" id="KAF5774159.1"/>
    </source>
</evidence>
<name>A0A9K3HD70_HELAN</name>
<evidence type="ECO:0000256" key="1">
    <source>
        <dbReference type="SAM" id="MobiDB-lite"/>
    </source>
</evidence>
<gene>
    <name evidence="2" type="ORF">HanXRQr2_Chr13g0597071</name>
</gene>
<organism evidence="2 3">
    <name type="scientific">Helianthus annuus</name>
    <name type="common">Common sunflower</name>
    <dbReference type="NCBI Taxonomy" id="4232"/>
    <lineage>
        <taxon>Eukaryota</taxon>
        <taxon>Viridiplantae</taxon>
        <taxon>Streptophyta</taxon>
        <taxon>Embryophyta</taxon>
        <taxon>Tracheophyta</taxon>
        <taxon>Spermatophyta</taxon>
        <taxon>Magnoliopsida</taxon>
        <taxon>eudicotyledons</taxon>
        <taxon>Gunneridae</taxon>
        <taxon>Pentapetalae</taxon>
        <taxon>asterids</taxon>
        <taxon>campanulids</taxon>
        <taxon>Asterales</taxon>
        <taxon>Asteraceae</taxon>
        <taxon>Asteroideae</taxon>
        <taxon>Heliantheae alliance</taxon>
        <taxon>Heliantheae</taxon>
        <taxon>Helianthus</taxon>
    </lineage>
</organism>
<protein>
    <submittedName>
        <fullName evidence="2">Uncharacterized protein</fullName>
    </submittedName>
</protein>
<reference evidence="2" key="2">
    <citation type="submission" date="2020-06" db="EMBL/GenBank/DDBJ databases">
        <title>Helianthus annuus Genome sequencing and assembly Release 2.</title>
        <authorList>
            <person name="Gouzy J."/>
            <person name="Langlade N."/>
            <person name="Munos S."/>
        </authorList>
    </citation>
    <scope>NUCLEOTIDE SEQUENCE</scope>
    <source>
        <tissue evidence="2">Leaves</tissue>
    </source>
</reference>
<dbReference type="EMBL" id="MNCJ02000328">
    <property type="protein sequence ID" value="KAF5774159.1"/>
    <property type="molecule type" value="Genomic_DNA"/>
</dbReference>
<proteinExistence type="predicted"/>
<feature type="compositionally biased region" description="Acidic residues" evidence="1">
    <location>
        <begin position="44"/>
        <end position="53"/>
    </location>
</feature>
<evidence type="ECO:0000313" key="3">
    <source>
        <dbReference type="Proteomes" id="UP000215914"/>
    </source>
</evidence>
<comment type="caution">
    <text evidence="2">The sequence shown here is derived from an EMBL/GenBank/DDBJ whole genome shotgun (WGS) entry which is preliminary data.</text>
</comment>
<dbReference type="Proteomes" id="UP000215914">
    <property type="component" value="Unassembled WGS sequence"/>
</dbReference>
<feature type="region of interest" description="Disordered" evidence="1">
    <location>
        <begin position="1"/>
        <end position="53"/>
    </location>
</feature>
<feature type="compositionally biased region" description="Polar residues" evidence="1">
    <location>
        <begin position="1"/>
        <end position="15"/>
    </location>
</feature>
<reference evidence="2" key="1">
    <citation type="journal article" date="2017" name="Nature">
        <title>The sunflower genome provides insights into oil metabolism, flowering and Asterid evolution.</title>
        <authorList>
            <person name="Badouin H."/>
            <person name="Gouzy J."/>
            <person name="Grassa C.J."/>
            <person name="Murat F."/>
            <person name="Staton S.E."/>
            <person name="Cottret L."/>
            <person name="Lelandais-Briere C."/>
            <person name="Owens G.L."/>
            <person name="Carrere S."/>
            <person name="Mayjonade B."/>
            <person name="Legrand L."/>
            <person name="Gill N."/>
            <person name="Kane N.C."/>
            <person name="Bowers J.E."/>
            <person name="Hubner S."/>
            <person name="Bellec A."/>
            <person name="Berard A."/>
            <person name="Berges H."/>
            <person name="Blanchet N."/>
            <person name="Boniface M.C."/>
            <person name="Brunel D."/>
            <person name="Catrice O."/>
            <person name="Chaidir N."/>
            <person name="Claudel C."/>
            <person name="Donnadieu C."/>
            <person name="Faraut T."/>
            <person name="Fievet G."/>
            <person name="Helmstetter N."/>
            <person name="King M."/>
            <person name="Knapp S.J."/>
            <person name="Lai Z."/>
            <person name="Le Paslier M.C."/>
            <person name="Lippi Y."/>
            <person name="Lorenzon L."/>
            <person name="Mandel J.R."/>
            <person name="Marage G."/>
            <person name="Marchand G."/>
            <person name="Marquand E."/>
            <person name="Bret-Mestries E."/>
            <person name="Morien E."/>
            <person name="Nambeesan S."/>
            <person name="Nguyen T."/>
            <person name="Pegot-Espagnet P."/>
            <person name="Pouilly N."/>
            <person name="Raftis F."/>
            <person name="Sallet E."/>
            <person name="Schiex T."/>
            <person name="Thomas J."/>
            <person name="Vandecasteele C."/>
            <person name="Vares D."/>
            <person name="Vear F."/>
            <person name="Vautrin S."/>
            <person name="Crespi M."/>
            <person name="Mangin B."/>
            <person name="Burke J.M."/>
            <person name="Salse J."/>
            <person name="Munos S."/>
            <person name="Vincourt P."/>
            <person name="Rieseberg L.H."/>
            <person name="Langlade N.B."/>
        </authorList>
    </citation>
    <scope>NUCLEOTIDE SEQUENCE</scope>
    <source>
        <tissue evidence="2">Leaves</tissue>
    </source>
</reference>